<reference evidence="8" key="1">
    <citation type="submission" date="2018-01" db="EMBL/GenBank/DDBJ databases">
        <title>An insight into the sialome of Amazonian anophelines.</title>
        <authorList>
            <person name="Ribeiro J.M."/>
            <person name="Scarpassa V."/>
            <person name="Calvo E."/>
        </authorList>
    </citation>
    <scope>NUCLEOTIDE SEQUENCE</scope>
    <source>
        <tissue evidence="8">Salivary glands</tissue>
    </source>
</reference>
<feature type="region of interest" description="Disordered" evidence="5">
    <location>
        <begin position="156"/>
        <end position="176"/>
    </location>
</feature>
<dbReference type="SMART" id="SM00397">
    <property type="entry name" value="t_SNARE"/>
    <property type="match status" value="1"/>
</dbReference>
<dbReference type="Pfam" id="PF05739">
    <property type="entry name" value="SNARE"/>
    <property type="match status" value="1"/>
</dbReference>
<evidence type="ECO:0000256" key="4">
    <source>
        <dbReference type="RuleBase" id="RU003858"/>
    </source>
</evidence>
<dbReference type="InterPro" id="IPR045242">
    <property type="entry name" value="Syntaxin"/>
</dbReference>
<feature type="transmembrane region" description="Helical" evidence="6">
    <location>
        <begin position="265"/>
        <end position="284"/>
    </location>
</feature>
<dbReference type="PROSITE" id="PS00914">
    <property type="entry name" value="SYNTAXIN"/>
    <property type="match status" value="1"/>
</dbReference>
<dbReference type="GO" id="GO:0031201">
    <property type="term" value="C:SNARE complex"/>
    <property type="evidence" value="ECO:0007669"/>
    <property type="project" value="TreeGrafter"/>
</dbReference>
<dbReference type="InterPro" id="IPR006011">
    <property type="entry name" value="Syntaxin_N"/>
</dbReference>
<dbReference type="GO" id="GO:0000149">
    <property type="term" value="F:SNARE binding"/>
    <property type="evidence" value="ECO:0007669"/>
    <property type="project" value="TreeGrafter"/>
</dbReference>
<evidence type="ECO:0000256" key="6">
    <source>
        <dbReference type="SAM" id="Phobius"/>
    </source>
</evidence>
<dbReference type="PANTHER" id="PTHR19957:SF38">
    <property type="entry name" value="LD27581P"/>
    <property type="match status" value="1"/>
</dbReference>
<name>A0A2M3Z6E1_9DIPT</name>
<dbReference type="InterPro" id="IPR010989">
    <property type="entry name" value="SNARE"/>
</dbReference>
<dbReference type="GO" id="GO:0012505">
    <property type="term" value="C:endomembrane system"/>
    <property type="evidence" value="ECO:0007669"/>
    <property type="project" value="TreeGrafter"/>
</dbReference>
<evidence type="ECO:0000256" key="3">
    <source>
        <dbReference type="ARBA" id="ARBA00022775"/>
    </source>
</evidence>
<keyword evidence="6" id="KW-1133">Transmembrane helix</keyword>
<dbReference type="PROSITE" id="PS50192">
    <property type="entry name" value="T_SNARE"/>
    <property type="match status" value="1"/>
</dbReference>
<dbReference type="CDD" id="cd15847">
    <property type="entry name" value="SNARE_syntaxin7_like"/>
    <property type="match status" value="1"/>
</dbReference>
<keyword evidence="6" id="KW-0472">Membrane</keyword>
<dbReference type="GO" id="GO:0048278">
    <property type="term" value="P:vesicle docking"/>
    <property type="evidence" value="ECO:0007669"/>
    <property type="project" value="TreeGrafter"/>
</dbReference>
<evidence type="ECO:0000256" key="5">
    <source>
        <dbReference type="SAM" id="MobiDB-lite"/>
    </source>
</evidence>
<dbReference type="GO" id="GO:0006886">
    <property type="term" value="P:intracellular protein transport"/>
    <property type="evidence" value="ECO:0007669"/>
    <property type="project" value="InterPro"/>
</dbReference>
<comment type="similarity">
    <text evidence="2 4">Belongs to the syntaxin family.</text>
</comment>
<keyword evidence="3" id="KW-0813">Transport</keyword>
<dbReference type="EMBL" id="GGFM01003341">
    <property type="protein sequence ID" value="MBW24092.1"/>
    <property type="molecule type" value="Transcribed_RNA"/>
</dbReference>
<keyword evidence="3" id="KW-0532">Neurotransmitter transport</keyword>
<evidence type="ECO:0000256" key="1">
    <source>
        <dbReference type="ARBA" id="ARBA00004211"/>
    </source>
</evidence>
<dbReference type="Pfam" id="PF14523">
    <property type="entry name" value="Syntaxin_2"/>
    <property type="match status" value="1"/>
</dbReference>
<feature type="domain" description="T-SNARE coiled-coil homology" evidence="7">
    <location>
        <begin position="192"/>
        <end position="254"/>
    </location>
</feature>
<feature type="compositionally biased region" description="Low complexity" evidence="5">
    <location>
        <begin position="20"/>
        <end position="32"/>
    </location>
</feature>
<dbReference type="GO" id="GO:0006906">
    <property type="term" value="P:vesicle fusion"/>
    <property type="evidence" value="ECO:0007669"/>
    <property type="project" value="TreeGrafter"/>
</dbReference>
<accession>A0A2M3Z6E1</accession>
<dbReference type="GO" id="GO:0005484">
    <property type="term" value="F:SNAP receptor activity"/>
    <property type="evidence" value="ECO:0007669"/>
    <property type="project" value="InterPro"/>
</dbReference>
<evidence type="ECO:0000256" key="2">
    <source>
        <dbReference type="ARBA" id="ARBA00009063"/>
    </source>
</evidence>
<comment type="subcellular location">
    <subcellularLocation>
        <location evidence="1">Membrane</location>
        <topology evidence="1">Single-pass type IV membrane protein</topology>
    </subcellularLocation>
</comment>
<dbReference type="GO" id="GO:0006836">
    <property type="term" value="P:neurotransmitter transport"/>
    <property type="evidence" value="ECO:0007669"/>
    <property type="project" value="UniProtKB-KW"/>
</dbReference>
<proteinExistence type="inferred from homology"/>
<evidence type="ECO:0000313" key="8">
    <source>
        <dbReference type="EMBL" id="MBW24092.1"/>
    </source>
</evidence>
<protein>
    <submittedName>
        <fullName evidence="8">Putative snare protein pep12/vam3/syntaxin 7/syntaxin 17</fullName>
    </submittedName>
</protein>
<dbReference type="SMART" id="SM00503">
    <property type="entry name" value="SynN"/>
    <property type="match status" value="1"/>
</dbReference>
<sequence length="289" mass="31737">MSTEGDRFGLPRGIGQRDYGAMSSTAGSSTGATLGGFSPTEFISLSESIAANTIMVKQSWQFLEKVNRLIGSAKDNQSLRDKINDNQSGTNQRITMTTRDLQRLTTVVRSGDKQQKLQVEKLTSDFKNMVQAYSKSQQSIAAKMKQVLLVNASQADDQASGGAGDGGMGDSSSELLQQQQQMQIQQSLQFEQQMLLEREQRVREIEANVLDVNHIMRELSSLTNQQGEAIDSIENSIAGTAENVERGAEELDKAVTYQNKYRRKVLILLIIAVILGLIVTGTIISKLKS</sequence>
<dbReference type="SUPFAM" id="SSF47661">
    <property type="entry name" value="t-snare proteins"/>
    <property type="match status" value="1"/>
</dbReference>
<dbReference type="Gene3D" id="1.20.5.110">
    <property type="match status" value="1"/>
</dbReference>
<keyword evidence="6" id="KW-0812">Transmembrane</keyword>
<organism evidence="8">
    <name type="scientific">Anopheles braziliensis</name>
    <dbReference type="NCBI Taxonomy" id="58242"/>
    <lineage>
        <taxon>Eukaryota</taxon>
        <taxon>Metazoa</taxon>
        <taxon>Ecdysozoa</taxon>
        <taxon>Arthropoda</taxon>
        <taxon>Hexapoda</taxon>
        <taxon>Insecta</taxon>
        <taxon>Pterygota</taxon>
        <taxon>Neoptera</taxon>
        <taxon>Endopterygota</taxon>
        <taxon>Diptera</taxon>
        <taxon>Nematocera</taxon>
        <taxon>Culicoidea</taxon>
        <taxon>Culicidae</taxon>
        <taxon>Anophelinae</taxon>
        <taxon>Anopheles</taxon>
    </lineage>
</organism>
<dbReference type="AlphaFoldDB" id="A0A2M3Z6E1"/>
<evidence type="ECO:0000259" key="7">
    <source>
        <dbReference type="PROSITE" id="PS50192"/>
    </source>
</evidence>
<dbReference type="Gene3D" id="1.20.58.70">
    <property type="match status" value="1"/>
</dbReference>
<dbReference type="InterPro" id="IPR000727">
    <property type="entry name" value="T_SNARE_dom"/>
</dbReference>
<dbReference type="PANTHER" id="PTHR19957">
    <property type="entry name" value="SYNTAXIN"/>
    <property type="match status" value="1"/>
</dbReference>
<feature type="region of interest" description="Disordered" evidence="5">
    <location>
        <begin position="1"/>
        <end position="32"/>
    </location>
</feature>
<dbReference type="InterPro" id="IPR006012">
    <property type="entry name" value="Syntaxin/epimorphin_CS"/>
</dbReference>